<name>A0A9Q1AXV4_9SAUR</name>
<dbReference type="GO" id="GO:0005184">
    <property type="term" value="F:neuropeptide hormone activity"/>
    <property type="evidence" value="ECO:0007669"/>
    <property type="project" value="InterPro"/>
</dbReference>
<dbReference type="OrthoDB" id="8878267at2759"/>
<dbReference type="InterPro" id="IPR008065">
    <property type="entry name" value="NPFF"/>
</dbReference>
<dbReference type="GO" id="GO:0043679">
    <property type="term" value="C:axon terminus"/>
    <property type="evidence" value="ECO:0007669"/>
    <property type="project" value="TreeGrafter"/>
</dbReference>
<evidence type="ECO:0000313" key="2">
    <source>
        <dbReference type="Proteomes" id="UP001142489"/>
    </source>
</evidence>
<comment type="caution">
    <text evidence="1">The sequence shown here is derived from an EMBL/GenBank/DDBJ whole genome shotgun (WGS) entry which is preliminary data.</text>
</comment>
<evidence type="ECO:0000313" key="1">
    <source>
        <dbReference type="EMBL" id="KAJ7317729.1"/>
    </source>
</evidence>
<gene>
    <name evidence="1" type="ORF">JRQ81_003891</name>
</gene>
<dbReference type="EMBL" id="JAPFRF010000011">
    <property type="protein sequence ID" value="KAJ7317729.1"/>
    <property type="molecule type" value="Genomic_DNA"/>
</dbReference>
<dbReference type="GO" id="GO:0098794">
    <property type="term" value="C:postsynapse"/>
    <property type="evidence" value="ECO:0007669"/>
    <property type="project" value="GOC"/>
</dbReference>
<dbReference type="GO" id="GO:0060079">
    <property type="term" value="P:excitatory postsynaptic potential"/>
    <property type="evidence" value="ECO:0007669"/>
    <property type="project" value="TreeGrafter"/>
</dbReference>
<protein>
    <submittedName>
        <fullName evidence="1">Uncharacterized protein</fullName>
    </submittedName>
</protein>
<dbReference type="PANTHER" id="PTHR15044">
    <property type="entry name" value="NEUROPEPTIDE FF"/>
    <property type="match status" value="1"/>
</dbReference>
<dbReference type="GO" id="GO:0001664">
    <property type="term" value="F:G protein-coupled receptor binding"/>
    <property type="evidence" value="ECO:0007669"/>
    <property type="project" value="TreeGrafter"/>
</dbReference>
<proteinExistence type="predicted"/>
<sequence length="212" mass="23606">MGPRQEWHRLCQGPSWSLSARHEEKCHRPPCLTNAGLPLPSIPACIPPWLPTWRYKGSAKRRETGIGERSTVESGARRPTNMETIHLLLALALLSGCLGPGQGLEEGLDSQELIAEEPNAYPERLLDWTPENEDHAAQSLPEEHPLGILLRSFLHAVQRPGRSPSFLFQPQRFGRDARAGSIGVGRIRARAWDSMAPQFLSMAAPQRFGKKK</sequence>
<keyword evidence="2" id="KW-1185">Reference proteome</keyword>
<reference evidence="1" key="1">
    <citation type="journal article" date="2023" name="DNA Res.">
        <title>Chromosome-level genome assembly of Phrynocephalus forsythii using third-generation DNA sequencing and Hi-C analysis.</title>
        <authorList>
            <person name="Qi Y."/>
            <person name="Zhao W."/>
            <person name="Zhao Y."/>
            <person name="Niu C."/>
            <person name="Cao S."/>
            <person name="Zhang Y."/>
        </authorList>
    </citation>
    <scope>NUCLEOTIDE SEQUENCE</scope>
    <source>
        <tissue evidence="1">Muscle</tissue>
    </source>
</reference>
<accession>A0A9Q1AXV4</accession>
<dbReference type="PANTHER" id="PTHR15044:SF0">
    <property type="entry name" value="PRO-FMRFAMIDE-RELATED NEUROPEPTIDE FF"/>
    <property type="match status" value="1"/>
</dbReference>
<dbReference type="GO" id="GO:0030425">
    <property type="term" value="C:dendrite"/>
    <property type="evidence" value="ECO:0007669"/>
    <property type="project" value="TreeGrafter"/>
</dbReference>
<dbReference type="GO" id="GO:0043204">
    <property type="term" value="C:perikaryon"/>
    <property type="evidence" value="ECO:0007669"/>
    <property type="project" value="TreeGrafter"/>
</dbReference>
<organism evidence="1 2">
    <name type="scientific">Phrynocephalus forsythii</name>
    <dbReference type="NCBI Taxonomy" id="171643"/>
    <lineage>
        <taxon>Eukaryota</taxon>
        <taxon>Metazoa</taxon>
        <taxon>Chordata</taxon>
        <taxon>Craniata</taxon>
        <taxon>Vertebrata</taxon>
        <taxon>Euteleostomi</taxon>
        <taxon>Lepidosauria</taxon>
        <taxon>Squamata</taxon>
        <taxon>Bifurcata</taxon>
        <taxon>Unidentata</taxon>
        <taxon>Episquamata</taxon>
        <taxon>Toxicofera</taxon>
        <taxon>Iguania</taxon>
        <taxon>Acrodonta</taxon>
        <taxon>Agamidae</taxon>
        <taxon>Agaminae</taxon>
        <taxon>Phrynocephalus</taxon>
    </lineage>
</organism>
<dbReference type="AlphaFoldDB" id="A0A9Q1AXV4"/>
<dbReference type="GO" id="GO:0005615">
    <property type="term" value="C:extracellular space"/>
    <property type="evidence" value="ECO:0007669"/>
    <property type="project" value="TreeGrafter"/>
</dbReference>
<dbReference type="Pfam" id="PF15085">
    <property type="entry name" value="NPFF"/>
    <property type="match status" value="1"/>
</dbReference>
<dbReference type="Proteomes" id="UP001142489">
    <property type="component" value="Unassembled WGS sequence"/>
</dbReference>